<evidence type="ECO:0000313" key="2">
    <source>
        <dbReference type="EMBL" id="MWN21346.1"/>
    </source>
</evidence>
<keyword evidence="1" id="KW-1133">Transmembrane helix</keyword>
<name>A0A6L7A6U1_LEULA</name>
<feature type="transmembrane region" description="Helical" evidence="1">
    <location>
        <begin position="36"/>
        <end position="52"/>
    </location>
</feature>
<keyword evidence="1" id="KW-0812">Transmembrane</keyword>
<evidence type="ECO:0000313" key="3">
    <source>
        <dbReference type="Proteomes" id="UP000478636"/>
    </source>
</evidence>
<sequence>MLEFTLSFISLIIIVSAIGSFITLRPIFHTLTRKQQTWLTILFVAIVVSFLFNEIPDFIHGFKIGVETSHSAF</sequence>
<dbReference type="Proteomes" id="UP000478636">
    <property type="component" value="Unassembled WGS sequence"/>
</dbReference>
<reference evidence="2 3" key="1">
    <citation type="submission" date="2019-12" db="EMBL/GenBank/DDBJ databases">
        <title>Complete genome sequence of Leuconostoc lactis strain AVN1 provides insights into metabolic potential.</title>
        <authorList>
            <person name="Besrour N."/>
            <person name="Najjari A."/>
            <person name="Fhoula I."/>
            <person name="Jaballah S."/>
            <person name="Klibi N."/>
            <person name="Ouzari H.I."/>
        </authorList>
    </citation>
    <scope>NUCLEOTIDE SEQUENCE [LARGE SCALE GENOMIC DNA]</scope>
    <source>
        <strain evidence="2 3">AVN1</strain>
    </source>
</reference>
<proteinExistence type="predicted"/>
<accession>A0A6L7A6U1</accession>
<protein>
    <submittedName>
        <fullName evidence="2">Uncharacterized protein</fullName>
    </submittedName>
</protein>
<dbReference type="AlphaFoldDB" id="A0A6L7A6U1"/>
<keyword evidence="1" id="KW-0472">Membrane</keyword>
<feature type="transmembrane region" description="Helical" evidence="1">
    <location>
        <begin position="6"/>
        <end position="24"/>
    </location>
</feature>
<evidence type="ECO:0000256" key="1">
    <source>
        <dbReference type="SAM" id="Phobius"/>
    </source>
</evidence>
<organism evidence="2 3">
    <name type="scientific">Leuconostoc lactis</name>
    <dbReference type="NCBI Taxonomy" id="1246"/>
    <lineage>
        <taxon>Bacteria</taxon>
        <taxon>Bacillati</taxon>
        <taxon>Bacillota</taxon>
        <taxon>Bacilli</taxon>
        <taxon>Lactobacillales</taxon>
        <taxon>Lactobacillaceae</taxon>
        <taxon>Leuconostoc</taxon>
    </lineage>
</organism>
<gene>
    <name evidence="2" type="ORF">GQS40_06625</name>
</gene>
<comment type="caution">
    <text evidence="2">The sequence shown here is derived from an EMBL/GenBank/DDBJ whole genome shotgun (WGS) entry which is preliminary data.</text>
</comment>
<dbReference type="EMBL" id="WSZI01000013">
    <property type="protein sequence ID" value="MWN21346.1"/>
    <property type="molecule type" value="Genomic_DNA"/>
</dbReference>